<feature type="binding site" evidence="2">
    <location>
        <begin position="32"/>
        <end position="39"/>
    </location>
    <ligand>
        <name>ATP</name>
        <dbReference type="ChEBI" id="CHEBI:30616"/>
    </ligand>
</feature>
<keyword evidence="2" id="KW-0067">ATP-binding</keyword>
<evidence type="ECO:0000256" key="2">
    <source>
        <dbReference type="PROSITE-ProRule" id="PRU00283"/>
    </source>
</evidence>
<evidence type="ECO:0000259" key="3">
    <source>
        <dbReference type="PROSITE" id="PS50067"/>
    </source>
</evidence>
<gene>
    <name evidence="4" type="primary">KIN14O</name>
    <name evidence="4" type="ORF">HAX54_031437</name>
</gene>
<dbReference type="PROSITE" id="PS50067">
    <property type="entry name" value="KINESIN_MOTOR_2"/>
    <property type="match status" value="1"/>
</dbReference>
<organism evidence="4 5">
    <name type="scientific">Datura stramonium</name>
    <name type="common">Jimsonweed</name>
    <name type="synonym">Common thornapple</name>
    <dbReference type="NCBI Taxonomy" id="4076"/>
    <lineage>
        <taxon>Eukaryota</taxon>
        <taxon>Viridiplantae</taxon>
        <taxon>Streptophyta</taxon>
        <taxon>Embryophyta</taxon>
        <taxon>Tracheophyta</taxon>
        <taxon>Spermatophyta</taxon>
        <taxon>Magnoliopsida</taxon>
        <taxon>eudicotyledons</taxon>
        <taxon>Gunneridae</taxon>
        <taxon>Pentapetalae</taxon>
        <taxon>asterids</taxon>
        <taxon>lamiids</taxon>
        <taxon>Solanales</taxon>
        <taxon>Solanaceae</taxon>
        <taxon>Solanoideae</taxon>
        <taxon>Datureae</taxon>
        <taxon>Datura</taxon>
    </lineage>
</organism>
<protein>
    <submittedName>
        <fullName evidence="4">Kinesin-like protein KIN-14O</fullName>
    </submittedName>
</protein>
<name>A0ABS8SBY6_DATST</name>
<dbReference type="Pfam" id="PF00225">
    <property type="entry name" value="Kinesin"/>
    <property type="match status" value="1"/>
</dbReference>
<dbReference type="EMBL" id="JACEIK010000399">
    <property type="protein sequence ID" value="MCD7456357.1"/>
    <property type="molecule type" value="Genomic_DNA"/>
</dbReference>
<dbReference type="InterPro" id="IPR027640">
    <property type="entry name" value="Kinesin-like_fam"/>
</dbReference>
<dbReference type="PANTHER" id="PTHR47972:SF9">
    <property type="entry name" value="KINESIN-LIKE PROTEIN KIN-14U"/>
    <property type="match status" value="1"/>
</dbReference>
<accession>A0ABS8SBY6</accession>
<dbReference type="Gene3D" id="3.40.850.10">
    <property type="entry name" value="Kinesin motor domain"/>
    <property type="match status" value="1"/>
</dbReference>
<dbReference type="Proteomes" id="UP000823775">
    <property type="component" value="Unassembled WGS sequence"/>
</dbReference>
<dbReference type="SMART" id="SM00129">
    <property type="entry name" value="KISc"/>
    <property type="match status" value="1"/>
</dbReference>
<reference evidence="4 5" key="1">
    <citation type="journal article" date="2021" name="BMC Genomics">
        <title>Datura genome reveals duplications of psychoactive alkaloid biosynthetic genes and high mutation rate following tissue culture.</title>
        <authorList>
            <person name="Rajewski A."/>
            <person name="Carter-House D."/>
            <person name="Stajich J."/>
            <person name="Litt A."/>
        </authorList>
    </citation>
    <scope>NUCLEOTIDE SEQUENCE [LARGE SCALE GENOMIC DNA]</scope>
    <source>
        <strain evidence="4">AR-01</strain>
    </source>
</reference>
<proteinExistence type="inferred from homology"/>
<comment type="caution">
    <text evidence="4">The sequence shown here is derived from an EMBL/GenBank/DDBJ whole genome shotgun (WGS) entry which is preliminary data.</text>
</comment>
<evidence type="ECO:0000313" key="4">
    <source>
        <dbReference type="EMBL" id="MCD7456357.1"/>
    </source>
</evidence>
<dbReference type="PANTHER" id="PTHR47972">
    <property type="entry name" value="KINESIN-LIKE PROTEIN KLP-3"/>
    <property type="match status" value="1"/>
</dbReference>
<comment type="similarity">
    <text evidence="2">Belongs to the TRAFAC class myosin-kinesin ATPase superfamily. Kinesin family.</text>
</comment>
<dbReference type="SUPFAM" id="SSF52540">
    <property type="entry name" value="P-loop containing nucleoside triphosphate hydrolases"/>
    <property type="match status" value="1"/>
</dbReference>
<dbReference type="InterPro" id="IPR036961">
    <property type="entry name" value="Kinesin_motor_dom_sf"/>
</dbReference>
<feature type="domain" description="Kinesin motor" evidence="3">
    <location>
        <begin position="1"/>
        <end position="103"/>
    </location>
</feature>
<dbReference type="InterPro" id="IPR001752">
    <property type="entry name" value="Kinesin_motor_dom"/>
</dbReference>
<evidence type="ECO:0000313" key="5">
    <source>
        <dbReference type="Proteomes" id="UP000823775"/>
    </source>
</evidence>
<keyword evidence="5" id="KW-1185">Reference proteome</keyword>
<sequence>MLEYSVEDVFAEVEPIIRSALDGHNVCILAYGQTGTGKTYTMEGNTESPGIIPRVLQELFHLSSSDSSISFTFSISMLEVYLGSIRDLLAPRPSSRKYTASRW</sequence>
<keyword evidence="1 2" id="KW-0505">Motor protein</keyword>
<dbReference type="InterPro" id="IPR027417">
    <property type="entry name" value="P-loop_NTPase"/>
</dbReference>
<evidence type="ECO:0000256" key="1">
    <source>
        <dbReference type="ARBA" id="ARBA00023175"/>
    </source>
</evidence>
<keyword evidence="2" id="KW-0547">Nucleotide-binding</keyword>